<keyword evidence="2" id="KW-1185">Reference proteome</keyword>
<organism evidence="1 2">
    <name type="scientific">Littorina saxatilis</name>
    <dbReference type="NCBI Taxonomy" id="31220"/>
    <lineage>
        <taxon>Eukaryota</taxon>
        <taxon>Metazoa</taxon>
        <taxon>Spiralia</taxon>
        <taxon>Lophotrochozoa</taxon>
        <taxon>Mollusca</taxon>
        <taxon>Gastropoda</taxon>
        <taxon>Caenogastropoda</taxon>
        <taxon>Littorinimorpha</taxon>
        <taxon>Littorinoidea</taxon>
        <taxon>Littorinidae</taxon>
        <taxon>Littorina</taxon>
    </lineage>
</organism>
<dbReference type="EMBL" id="JBAMIC010000010">
    <property type="protein sequence ID" value="KAK7102621.1"/>
    <property type="molecule type" value="Genomic_DNA"/>
</dbReference>
<evidence type="ECO:0000313" key="2">
    <source>
        <dbReference type="Proteomes" id="UP001374579"/>
    </source>
</evidence>
<comment type="caution">
    <text evidence="1">The sequence shown here is derived from an EMBL/GenBank/DDBJ whole genome shotgun (WGS) entry which is preliminary data.</text>
</comment>
<reference evidence="1 2" key="1">
    <citation type="submission" date="2024-02" db="EMBL/GenBank/DDBJ databases">
        <title>Chromosome-scale genome assembly of the rough periwinkle Littorina saxatilis.</title>
        <authorList>
            <person name="De Jode A."/>
            <person name="Faria R."/>
            <person name="Formenti G."/>
            <person name="Sims Y."/>
            <person name="Smith T.P."/>
            <person name="Tracey A."/>
            <person name="Wood J.M.D."/>
            <person name="Zagrodzka Z.B."/>
            <person name="Johannesson K."/>
            <person name="Butlin R.K."/>
            <person name="Leder E.H."/>
        </authorList>
    </citation>
    <scope>NUCLEOTIDE SEQUENCE [LARGE SCALE GENOMIC DNA]</scope>
    <source>
        <strain evidence="1">Snail1</strain>
        <tissue evidence="1">Muscle</tissue>
    </source>
</reference>
<protein>
    <recommendedName>
        <fullName evidence="3">Cyclic nucleotide-binding domain-containing protein</fullName>
    </recommendedName>
</protein>
<dbReference type="Proteomes" id="UP001374579">
    <property type="component" value="Unassembled WGS sequence"/>
</dbReference>
<evidence type="ECO:0000313" key="1">
    <source>
        <dbReference type="EMBL" id="KAK7102621.1"/>
    </source>
</evidence>
<name>A0AAN9BCM5_9CAEN</name>
<sequence length="121" mass="13642">MLVPLLQDPDDITAADLNPEFVHVQTLTKGMCFGLSDLILGPQTSFCVVSNDADVILVNKQMYQEHASEGLLRKMRQDLCPYPSEEEIQTKLQTSVDWASYRQSALADTIKGMRLRRSVRV</sequence>
<evidence type="ECO:0008006" key="3">
    <source>
        <dbReference type="Google" id="ProtNLM"/>
    </source>
</evidence>
<dbReference type="AlphaFoldDB" id="A0AAN9BCM5"/>
<proteinExistence type="predicted"/>
<gene>
    <name evidence="1" type="ORF">V1264_020813</name>
</gene>
<accession>A0AAN9BCM5</accession>